<dbReference type="PROSITE" id="PS50093">
    <property type="entry name" value="PKD"/>
    <property type="match status" value="1"/>
</dbReference>
<reference evidence="2 3" key="1">
    <citation type="submission" date="2020-07" db="EMBL/GenBank/DDBJ databases">
        <title>Sequencing the genomes of 1000 actinobacteria strains.</title>
        <authorList>
            <person name="Klenk H.-P."/>
        </authorList>
    </citation>
    <scope>NUCLEOTIDE SEQUENCE [LARGE SCALE GENOMIC DNA]</scope>
    <source>
        <strain evidence="2 3">DSM 23141</strain>
    </source>
</reference>
<dbReference type="AlphaFoldDB" id="A0A852YC49"/>
<dbReference type="InterPro" id="IPR013783">
    <property type="entry name" value="Ig-like_fold"/>
</dbReference>
<name>A0A852YC49_9MICO</name>
<gene>
    <name evidence="2" type="ORF">BJ979_002048</name>
</gene>
<evidence type="ECO:0000259" key="1">
    <source>
        <dbReference type="PROSITE" id="PS50093"/>
    </source>
</evidence>
<organism evidence="2 3">
    <name type="scientific">Schumannella luteola</name>
    <dbReference type="NCBI Taxonomy" id="472059"/>
    <lineage>
        <taxon>Bacteria</taxon>
        <taxon>Bacillati</taxon>
        <taxon>Actinomycetota</taxon>
        <taxon>Actinomycetes</taxon>
        <taxon>Micrococcales</taxon>
        <taxon>Microbacteriaceae</taxon>
        <taxon>Schumannella</taxon>
    </lineage>
</organism>
<dbReference type="RefSeq" id="WP_179567615.1">
    <property type="nucleotide sequence ID" value="NZ_JACBZY010000001.1"/>
</dbReference>
<dbReference type="InterPro" id="IPR000601">
    <property type="entry name" value="PKD_dom"/>
</dbReference>
<dbReference type="Gene3D" id="2.60.40.10">
    <property type="entry name" value="Immunoglobulins"/>
    <property type="match status" value="1"/>
</dbReference>
<evidence type="ECO:0000313" key="3">
    <source>
        <dbReference type="Proteomes" id="UP000553888"/>
    </source>
</evidence>
<accession>A0A852YC49</accession>
<protein>
    <recommendedName>
        <fullName evidence="1">PKD domain-containing protein</fullName>
    </recommendedName>
</protein>
<sequence length="185" mass="19466">MPACQDQLCDSLALEAANGGPITVSDIATFIPQKPTARTEPNGWGVRGLDTNFVGSASTHTVTGTLLGATAQVRFAPTGYRFDYGDGSEVRATKTGGATWAKQGLRAFDPTPTSHVYRAKGTFTATVSVVYRAEYWVDGMPDWVAVQGTLTIAADAPLSIRIADAKTVLVDKDCRQNPTGPGCGP</sequence>
<evidence type="ECO:0000313" key="2">
    <source>
        <dbReference type="EMBL" id="NYG99422.1"/>
    </source>
</evidence>
<dbReference type="GO" id="GO:0005975">
    <property type="term" value="P:carbohydrate metabolic process"/>
    <property type="evidence" value="ECO:0007669"/>
    <property type="project" value="UniProtKB-ARBA"/>
</dbReference>
<proteinExistence type="predicted"/>
<comment type="caution">
    <text evidence="2">The sequence shown here is derived from an EMBL/GenBank/DDBJ whole genome shotgun (WGS) entry which is preliminary data.</text>
</comment>
<feature type="domain" description="PKD" evidence="1">
    <location>
        <begin position="77"/>
        <end position="129"/>
    </location>
</feature>
<dbReference type="Proteomes" id="UP000553888">
    <property type="component" value="Unassembled WGS sequence"/>
</dbReference>
<dbReference type="EMBL" id="JACBZY010000001">
    <property type="protein sequence ID" value="NYG99422.1"/>
    <property type="molecule type" value="Genomic_DNA"/>
</dbReference>
<keyword evidence="3" id="KW-1185">Reference proteome</keyword>